<dbReference type="GO" id="GO:0051607">
    <property type="term" value="P:defense response to virus"/>
    <property type="evidence" value="ECO:0007669"/>
    <property type="project" value="UniProtKB-KW"/>
</dbReference>
<proteinExistence type="predicted"/>
<evidence type="ECO:0000313" key="3">
    <source>
        <dbReference type="EMBL" id="ABC82993.1"/>
    </source>
</evidence>
<keyword evidence="1" id="KW-0051">Antiviral defense</keyword>
<dbReference type="AlphaFoldDB" id="Q2IEI8"/>
<dbReference type="STRING" id="290397.Adeh_3225"/>
<dbReference type="eggNOG" id="ENOG502Z8M4">
    <property type="taxonomic scope" value="Bacteria"/>
</dbReference>
<organism evidence="3 4">
    <name type="scientific">Anaeromyxobacter dehalogenans (strain 2CP-C)</name>
    <dbReference type="NCBI Taxonomy" id="290397"/>
    <lineage>
        <taxon>Bacteria</taxon>
        <taxon>Pseudomonadati</taxon>
        <taxon>Myxococcota</taxon>
        <taxon>Myxococcia</taxon>
        <taxon>Myxococcales</taxon>
        <taxon>Cystobacterineae</taxon>
        <taxon>Anaeromyxobacteraceae</taxon>
        <taxon>Anaeromyxobacter</taxon>
    </lineage>
</organism>
<dbReference type="Pfam" id="PF18134">
    <property type="entry name" value="AGS_C"/>
    <property type="match status" value="1"/>
</dbReference>
<sequence>MATLSSRNQEFLGTLLSEVTQSLDIPEPLRNQAVERYEAVGAWLATEDSELQPFQPKVFPQGSFRLGTVVRPMNRNGAYDIDLVCELLVAKDEITQRDVWSLVGGRLKLNPEFGALTVPSTRCWTLDWSKSFHMDVLPSIPNVEAQPTGILLGDKKLAQWQKSDPIRYADWFKERMRVALRERRAALAESLGASVEDVPEWRVRTPLQRAVQVLKRHRDQTFSGEEDQKPLSIILTTLAALSYDNEPDLVDALIAIVEKMPQYIQVRDGKFFVMNPAEPSENFADRWNEDPKRRQAFLSWLNTLRTDISEWVHSTELKKAYPLLERGLGKEEITRAARTAEERFGMVSTASTLAAAARSQGEDIPHAQVPPWPLILGSNARLSAAVHRSRGGPKISELADQLLPKHVSILFQLETDVPPPCDVYWQVVNTGSEAAAAKGLRGGIELGAMSKWEDTKYRGTHWVEAFVVKRGACVVRTGRRLVRIS</sequence>
<evidence type="ECO:0000256" key="1">
    <source>
        <dbReference type="ARBA" id="ARBA00023118"/>
    </source>
</evidence>
<feature type="domain" description="Adenylyl/Guanylyl and SMODS C-terminal sensor" evidence="2">
    <location>
        <begin position="364"/>
        <end position="484"/>
    </location>
</feature>
<dbReference type="EMBL" id="CP000251">
    <property type="protein sequence ID" value="ABC82993.1"/>
    <property type="molecule type" value="Genomic_DNA"/>
</dbReference>
<dbReference type="KEGG" id="ade:Adeh_3225"/>
<dbReference type="InterPro" id="IPR040511">
    <property type="entry name" value="AGS_C"/>
</dbReference>
<accession>Q2IEI8</accession>
<evidence type="ECO:0000313" key="4">
    <source>
        <dbReference type="Proteomes" id="UP000001935"/>
    </source>
</evidence>
<dbReference type="OrthoDB" id="1118920at2"/>
<reference evidence="3 4" key="1">
    <citation type="submission" date="2006-01" db="EMBL/GenBank/DDBJ databases">
        <title>Complete sequence of Anaeromyxobacter dehalogenans 2CP-C.</title>
        <authorList>
            <consortium name="US DOE Joint Genome Institute"/>
            <person name="Copeland A."/>
            <person name="Lucas S."/>
            <person name="Lapidus A."/>
            <person name="Barry K."/>
            <person name="Detter J.C."/>
            <person name="Glavina T."/>
            <person name="Hammon N."/>
            <person name="Israni S."/>
            <person name="Pitluck S."/>
            <person name="Brettin T."/>
            <person name="Bruce D."/>
            <person name="Han C."/>
            <person name="Tapia R."/>
            <person name="Gilna P."/>
            <person name="Kiss H."/>
            <person name="Schmutz J."/>
            <person name="Larimer F."/>
            <person name="Land M."/>
            <person name="Kyrpides N."/>
            <person name="Anderson I."/>
            <person name="Sanford R.A."/>
            <person name="Ritalahti K.M."/>
            <person name="Thomas H.S."/>
            <person name="Kirby J.R."/>
            <person name="Zhulin I.B."/>
            <person name="Loeffler F.E."/>
            <person name="Richardson P."/>
        </authorList>
    </citation>
    <scope>NUCLEOTIDE SEQUENCE [LARGE SCALE GENOMIC DNA]</scope>
    <source>
        <strain evidence="3 4">2CP-C</strain>
    </source>
</reference>
<evidence type="ECO:0000259" key="2">
    <source>
        <dbReference type="Pfam" id="PF18134"/>
    </source>
</evidence>
<dbReference type="CDD" id="cd05400">
    <property type="entry name" value="NT_2-5OAS_ClassI-CCAase"/>
    <property type="match status" value="1"/>
</dbReference>
<dbReference type="InterPro" id="IPR006116">
    <property type="entry name" value="NT_2-5OAS_ClassI-CCAase"/>
</dbReference>
<dbReference type="Proteomes" id="UP000001935">
    <property type="component" value="Chromosome"/>
</dbReference>
<protein>
    <recommendedName>
        <fullName evidence="2">Adenylyl/Guanylyl and SMODS C-terminal sensor domain-containing protein</fullName>
    </recommendedName>
</protein>
<dbReference type="GO" id="GO:0016779">
    <property type="term" value="F:nucleotidyltransferase activity"/>
    <property type="evidence" value="ECO:0007669"/>
    <property type="project" value="InterPro"/>
</dbReference>
<name>Q2IEI8_ANADE</name>
<gene>
    <name evidence="3" type="ordered locus">Adeh_3225</name>
</gene>
<dbReference type="HOGENOM" id="CLU_039827_0_0_7"/>
<dbReference type="RefSeq" id="WP_011422275.1">
    <property type="nucleotide sequence ID" value="NC_007760.1"/>
</dbReference>
<dbReference type="Pfam" id="PF18144">
    <property type="entry name" value="SMODS"/>
    <property type="match status" value="1"/>
</dbReference>